<dbReference type="AlphaFoldDB" id="A0A859FEA5"/>
<dbReference type="GO" id="GO:0046872">
    <property type="term" value="F:metal ion binding"/>
    <property type="evidence" value="ECO:0007669"/>
    <property type="project" value="UniProtKB-KW"/>
</dbReference>
<dbReference type="CDD" id="cd06262">
    <property type="entry name" value="metallo-hydrolase-like_MBL-fold"/>
    <property type="match status" value="1"/>
</dbReference>
<evidence type="ECO:0000256" key="1">
    <source>
        <dbReference type="ARBA" id="ARBA00001947"/>
    </source>
</evidence>
<organism evidence="7 8">
    <name type="scientific">Paenalkalicoccus suaedae</name>
    <dbReference type="NCBI Taxonomy" id="2592382"/>
    <lineage>
        <taxon>Bacteria</taxon>
        <taxon>Bacillati</taxon>
        <taxon>Bacillota</taxon>
        <taxon>Bacilli</taxon>
        <taxon>Bacillales</taxon>
        <taxon>Bacillaceae</taxon>
        <taxon>Paenalkalicoccus</taxon>
    </lineage>
</organism>
<sequence>MKISTFPLGALQTNCFVVEKNEQAVIIDPGGDASILVNYFAKRNVEVQAILLTHAHFDHIGAVDEVSEYFKAPIYVHKHEVDWLRLPEKNGSGVFPGIPEIRIKREAIMIDGEQELTIGEFTFELYETPGHSPGSVSYYLPEENTIISGDVLFRGGVGRTDLFGGDHDTLMDSIHDKMLQLPDETIVKNGHGPDTTIGEEKETNPFINGFGW</sequence>
<proteinExistence type="predicted"/>
<evidence type="ECO:0000256" key="4">
    <source>
        <dbReference type="ARBA" id="ARBA00022833"/>
    </source>
</evidence>
<evidence type="ECO:0000256" key="5">
    <source>
        <dbReference type="SAM" id="MobiDB-lite"/>
    </source>
</evidence>
<dbReference type="SMART" id="SM00849">
    <property type="entry name" value="Lactamase_B"/>
    <property type="match status" value="1"/>
</dbReference>
<evidence type="ECO:0000259" key="6">
    <source>
        <dbReference type="SMART" id="SM00849"/>
    </source>
</evidence>
<keyword evidence="8" id="KW-1185">Reference proteome</keyword>
<evidence type="ECO:0000256" key="3">
    <source>
        <dbReference type="ARBA" id="ARBA00022801"/>
    </source>
</evidence>
<evidence type="ECO:0000313" key="8">
    <source>
        <dbReference type="Proteomes" id="UP000318138"/>
    </source>
</evidence>
<accession>A0A859FEA5</accession>
<protein>
    <submittedName>
        <fullName evidence="7">MBL fold metallo-hydrolase</fullName>
    </submittedName>
</protein>
<dbReference type="InterPro" id="IPR036866">
    <property type="entry name" value="RibonucZ/Hydroxyglut_hydro"/>
</dbReference>
<dbReference type="Proteomes" id="UP000318138">
    <property type="component" value="Chromosome"/>
</dbReference>
<dbReference type="Pfam" id="PF00753">
    <property type="entry name" value="Lactamase_B"/>
    <property type="match status" value="1"/>
</dbReference>
<dbReference type="RefSeq" id="WP_176008961.1">
    <property type="nucleotide sequence ID" value="NZ_CP041372.2"/>
</dbReference>
<name>A0A859FEA5_9BACI</name>
<keyword evidence="2" id="KW-0479">Metal-binding</keyword>
<evidence type="ECO:0000313" key="7">
    <source>
        <dbReference type="EMBL" id="QKS70924.1"/>
    </source>
</evidence>
<keyword evidence="4" id="KW-0862">Zinc</keyword>
<dbReference type="EMBL" id="CP041372">
    <property type="protein sequence ID" value="QKS70924.1"/>
    <property type="molecule type" value="Genomic_DNA"/>
</dbReference>
<keyword evidence="3 7" id="KW-0378">Hydrolase</keyword>
<feature type="domain" description="Metallo-beta-lactamase" evidence="6">
    <location>
        <begin position="12"/>
        <end position="191"/>
    </location>
</feature>
<gene>
    <name evidence="7" type="ORF">FLK61_29825</name>
</gene>
<dbReference type="PANTHER" id="PTHR46233">
    <property type="entry name" value="HYDROXYACYLGLUTATHIONE HYDROLASE GLOC"/>
    <property type="match status" value="1"/>
</dbReference>
<dbReference type="Gene3D" id="3.60.15.10">
    <property type="entry name" value="Ribonuclease Z/Hydroxyacylglutathione hydrolase-like"/>
    <property type="match status" value="1"/>
</dbReference>
<dbReference type="InterPro" id="IPR051453">
    <property type="entry name" value="MBL_Glyoxalase_II"/>
</dbReference>
<dbReference type="SUPFAM" id="SSF56281">
    <property type="entry name" value="Metallo-hydrolase/oxidoreductase"/>
    <property type="match status" value="1"/>
</dbReference>
<evidence type="ECO:0000256" key="2">
    <source>
        <dbReference type="ARBA" id="ARBA00022723"/>
    </source>
</evidence>
<dbReference type="GO" id="GO:0016787">
    <property type="term" value="F:hydrolase activity"/>
    <property type="evidence" value="ECO:0007669"/>
    <property type="project" value="UniProtKB-KW"/>
</dbReference>
<reference evidence="8" key="1">
    <citation type="submission" date="2019-07" db="EMBL/GenBank/DDBJ databases">
        <title>Bacillus alkalisoli sp. nov. isolated from saline soil.</title>
        <authorList>
            <person name="Sun J.-Q."/>
            <person name="Xu L."/>
        </authorList>
    </citation>
    <scope>NUCLEOTIDE SEQUENCE [LARGE SCALE GENOMIC DNA]</scope>
    <source>
        <strain evidence="8">M4U3P1</strain>
    </source>
</reference>
<dbReference type="KEGG" id="psua:FLK61_29825"/>
<comment type="cofactor">
    <cofactor evidence="1">
        <name>Zn(2+)</name>
        <dbReference type="ChEBI" id="CHEBI:29105"/>
    </cofactor>
</comment>
<dbReference type="PANTHER" id="PTHR46233:SF3">
    <property type="entry name" value="HYDROXYACYLGLUTATHIONE HYDROLASE GLOC"/>
    <property type="match status" value="1"/>
</dbReference>
<dbReference type="InterPro" id="IPR001279">
    <property type="entry name" value="Metallo-B-lactamas"/>
</dbReference>
<feature type="region of interest" description="Disordered" evidence="5">
    <location>
        <begin position="190"/>
        <end position="212"/>
    </location>
</feature>